<feature type="signal peptide" evidence="2">
    <location>
        <begin position="1"/>
        <end position="20"/>
    </location>
</feature>
<feature type="chain" id="PRO_5008043782" description="SET domain-containing protein" evidence="2">
    <location>
        <begin position="21"/>
        <end position="472"/>
    </location>
</feature>
<dbReference type="PANTHER" id="PTHR47332:SF6">
    <property type="entry name" value="SET DOMAIN-CONTAINING PROTEIN"/>
    <property type="match status" value="1"/>
</dbReference>
<dbReference type="AlphaFoldDB" id="A0A175W9P1"/>
<dbReference type="STRING" id="100816.A0A175W9P1"/>
<dbReference type="Proteomes" id="UP000078237">
    <property type="component" value="Unassembled WGS sequence"/>
</dbReference>
<dbReference type="InterPro" id="IPR046341">
    <property type="entry name" value="SET_dom_sf"/>
</dbReference>
<comment type="caution">
    <text evidence="3">The sequence shown here is derived from an EMBL/GenBank/DDBJ whole genome shotgun (WGS) entry which is preliminary data.</text>
</comment>
<gene>
    <name evidence="3" type="ORF">MMYC01_204245</name>
</gene>
<feature type="region of interest" description="Disordered" evidence="1">
    <location>
        <begin position="200"/>
        <end position="240"/>
    </location>
</feature>
<dbReference type="VEuPathDB" id="FungiDB:MMYC01_204245"/>
<dbReference type="OrthoDB" id="438641at2759"/>
<dbReference type="InterPro" id="IPR011990">
    <property type="entry name" value="TPR-like_helical_dom_sf"/>
</dbReference>
<dbReference type="InterPro" id="IPR053185">
    <property type="entry name" value="SET_domain_protein"/>
</dbReference>
<evidence type="ECO:0000256" key="2">
    <source>
        <dbReference type="SAM" id="SignalP"/>
    </source>
</evidence>
<feature type="compositionally biased region" description="Acidic residues" evidence="1">
    <location>
        <begin position="221"/>
        <end position="240"/>
    </location>
</feature>
<organism evidence="3 4">
    <name type="scientific">Madurella mycetomatis</name>
    <dbReference type="NCBI Taxonomy" id="100816"/>
    <lineage>
        <taxon>Eukaryota</taxon>
        <taxon>Fungi</taxon>
        <taxon>Dikarya</taxon>
        <taxon>Ascomycota</taxon>
        <taxon>Pezizomycotina</taxon>
        <taxon>Sordariomycetes</taxon>
        <taxon>Sordariomycetidae</taxon>
        <taxon>Sordariales</taxon>
        <taxon>Sordariales incertae sedis</taxon>
        <taxon>Madurella</taxon>
    </lineage>
</organism>
<protein>
    <recommendedName>
        <fullName evidence="5">SET domain-containing protein</fullName>
    </recommendedName>
</protein>
<sequence>MHSLTALTLTSLSLTYLAASSEAPPSPEQCGLGGPPSLLDYNSLSFCLDSNIPLSNSRAWFPWTHHPHCIAADEEPWCVFTNAASPKGHGISIITTPDQASSLLHPLTHQVDAPFFAPNKLYYPPPYEVQDVPGKGKGAIATRRIEKGRVVLVDHASVIAAVEYPADVMREEVQELLRVAVERLSEPHKVAGLAKLARKENGEAEKAGAEGAEEAGKKKEEEEEEEEEEQEEGGGESEIEEVMLTNTFAVGIEGKEYMALFADLAVVADSFSAFIHFSETTLAMTVWTAEDIEPGEEITITCTSPLAGLHCSLLTRTTDSTAGMPSKERREMLERVWGFNCQCSLCTASPEALNASDTRRIRIPSLQEEVVKLAQKGEFEKALEEAEALFKIVEQEGLTDQMSGMYEVPARLYYHVGNLEKALEYTLKVKHEIDGFGVPGRFGMEKLEMLKGVIERIERELEEKRRKENVSN</sequence>
<dbReference type="SUPFAM" id="SSF82199">
    <property type="entry name" value="SET domain"/>
    <property type="match status" value="1"/>
</dbReference>
<keyword evidence="4" id="KW-1185">Reference proteome</keyword>
<accession>A0A175W9P1</accession>
<feature type="compositionally biased region" description="Basic and acidic residues" evidence="1">
    <location>
        <begin position="200"/>
        <end position="220"/>
    </location>
</feature>
<keyword evidence="2" id="KW-0732">Signal</keyword>
<dbReference type="Gene3D" id="2.170.270.10">
    <property type="entry name" value="SET domain"/>
    <property type="match status" value="1"/>
</dbReference>
<dbReference type="EMBL" id="LCTW02000066">
    <property type="protein sequence ID" value="KXX80189.1"/>
    <property type="molecule type" value="Genomic_DNA"/>
</dbReference>
<evidence type="ECO:0008006" key="5">
    <source>
        <dbReference type="Google" id="ProtNLM"/>
    </source>
</evidence>
<evidence type="ECO:0000313" key="4">
    <source>
        <dbReference type="Proteomes" id="UP000078237"/>
    </source>
</evidence>
<dbReference type="Gene3D" id="1.25.40.10">
    <property type="entry name" value="Tetratricopeptide repeat domain"/>
    <property type="match status" value="1"/>
</dbReference>
<proteinExistence type="predicted"/>
<evidence type="ECO:0000313" key="3">
    <source>
        <dbReference type="EMBL" id="KXX80189.1"/>
    </source>
</evidence>
<evidence type="ECO:0000256" key="1">
    <source>
        <dbReference type="SAM" id="MobiDB-lite"/>
    </source>
</evidence>
<name>A0A175W9P1_9PEZI</name>
<reference evidence="3 4" key="1">
    <citation type="journal article" date="2016" name="Genome Announc.">
        <title>Genome Sequence of Madurella mycetomatis mm55, Isolated from a Human Mycetoma Case in Sudan.</title>
        <authorList>
            <person name="Smit S."/>
            <person name="Derks M.F."/>
            <person name="Bervoets S."/>
            <person name="Fahal A."/>
            <person name="van Leeuwen W."/>
            <person name="van Belkum A."/>
            <person name="van de Sande W.W."/>
        </authorList>
    </citation>
    <scope>NUCLEOTIDE SEQUENCE [LARGE SCALE GENOMIC DNA]</scope>
    <source>
        <strain evidence="4">mm55</strain>
    </source>
</reference>
<dbReference type="PANTHER" id="PTHR47332">
    <property type="entry name" value="SET DOMAIN-CONTAINING PROTEIN 5"/>
    <property type="match status" value="1"/>
</dbReference>